<dbReference type="InterPro" id="IPR009081">
    <property type="entry name" value="PP-bd_ACP"/>
</dbReference>
<dbReference type="KEGG" id="sact:DMT42_19765"/>
<organism evidence="2 3">
    <name type="scientific">Streptomyces actuosus</name>
    <dbReference type="NCBI Taxonomy" id="1885"/>
    <lineage>
        <taxon>Bacteria</taxon>
        <taxon>Bacillati</taxon>
        <taxon>Actinomycetota</taxon>
        <taxon>Actinomycetes</taxon>
        <taxon>Kitasatosporales</taxon>
        <taxon>Streptomycetaceae</taxon>
        <taxon>Streptomyces</taxon>
    </lineage>
</organism>
<dbReference type="PROSITE" id="PS50075">
    <property type="entry name" value="CARRIER"/>
    <property type="match status" value="1"/>
</dbReference>
<feature type="domain" description="Carrier" evidence="1">
    <location>
        <begin position="9"/>
        <end position="86"/>
    </location>
</feature>
<evidence type="ECO:0000313" key="3">
    <source>
        <dbReference type="Proteomes" id="UP000247634"/>
    </source>
</evidence>
<evidence type="ECO:0000259" key="1">
    <source>
        <dbReference type="PROSITE" id="PS50075"/>
    </source>
</evidence>
<gene>
    <name evidence="2" type="ORF">DMT42_19765</name>
</gene>
<protein>
    <recommendedName>
        <fullName evidence="1">Carrier domain-containing protein</fullName>
    </recommendedName>
</protein>
<dbReference type="RefSeq" id="WP_110629226.1">
    <property type="nucleotide sequence ID" value="NZ_CP029788.1"/>
</dbReference>
<dbReference type="OrthoDB" id="4564178at2"/>
<dbReference type="Pfam" id="PF00550">
    <property type="entry name" value="PP-binding"/>
    <property type="match status" value="1"/>
</dbReference>
<dbReference type="Proteomes" id="UP000247634">
    <property type="component" value="Chromosome"/>
</dbReference>
<evidence type="ECO:0000313" key="2">
    <source>
        <dbReference type="EMBL" id="AWT44324.1"/>
    </source>
</evidence>
<keyword evidence="3" id="KW-1185">Reference proteome</keyword>
<accession>A0A2U9P506</accession>
<dbReference type="AlphaFoldDB" id="A0A2U9P506"/>
<sequence>MTITQVSDETVRTTTLDIIVDELELDVEPEEVDLKADLIEVYGADSLGLIQVLARVNKQLGIRVPREKAVDLRTVELLIQQILDIRDGKDGDQ</sequence>
<dbReference type="Gene3D" id="1.10.1200.10">
    <property type="entry name" value="ACP-like"/>
    <property type="match status" value="1"/>
</dbReference>
<reference evidence="2 3" key="1">
    <citation type="submission" date="2018-06" db="EMBL/GenBank/DDBJ databases">
        <title>The complete genome sequence of a nosiheptide producer Streptomyces actuosus ATCC 25421: deducing the ability of producing a new class III lantibiotics.</title>
        <authorList>
            <person name="Liu W."/>
            <person name="Sun F."/>
            <person name="Hu Y."/>
        </authorList>
    </citation>
    <scope>NUCLEOTIDE SEQUENCE [LARGE SCALE GENOMIC DNA]</scope>
    <source>
        <strain evidence="2 3">ATCC 25421</strain>
    </source>
</reference>
<dbReference type="SUPFAM" id="SSF47336">
    <property type="entry name" value="ACP-like"/>
    <property type="match status" value="1"/>
</dbReference>
<proteinExistence type="predicted"/>
<name>A0A2U9P506_STRAS</name>
<dbReference type="InterPro" id="IPR036736">
    <property type="entry name" value="ACP-like_sf"/>
</dbReference>
<dbReference type="EMBL" id="CP029788">
    <property type="protein sequence ID" value="AWT44324.1"/>
    <property type="molecule type" value="Genomic_DNA"/>
</dbReference>